<dbReference type="NCBIfam" id="TIGR01281">
    <property type="entry name" value="DPOR_bchL"/>
    <property type="match status" value="1"/>
</dbReference>
<keyword evidence="14" id="KW-0150">Chloroplast</keyword>
<dbReference type="InterPro" id="IPR000392">
    <property type="entry name" value="NifH/frxC"/>
</dbReference>
<dbReference type="InterPro" id="IPR027417">
    <property type="entry name" value="P-loop_NTPase"/>
</dbReference>
<dbReference type="RefSeq" id="YP_009306300.1">
    <property type="nucleotide sequence ID" value="NC_031367.1"/>
</dbReference>
<comment type="similarity">
    <text evidence="1 12 13">Belongs to the NifH/BchL/ChlL family.</text>
</comment>
<dbReference type="GeneID" id="29288602"/>
<accession>A0A1C9JBI0</accession>
<dbReference type="PROSITE" id="PS00746">
    <property type="entry name" value="NIFH_FRXC_1"/>
    <property type="match status" value="1"/>
</dbReference>
<protein>
    <recommendedName>
        <fullName evidence="12">Light-independent protochlorophyllide reductase iron-sulfur ATP-binding protein</fullName>
        <shortName evidence="12">DPOR subunit L</shortName>
        <shortName evidence="12">LI-POR subunit L</shortName>
        <ecNumber evidence="12">1.3.7.7</ecNumber>
    </recommendedName>
</protein>
<keyword evidence="6 12" id="KW-0067">ATP-binding</keyword>
<keyword evidence="3 12" id="KW-0602">Photosynthesis</keyword>
<evidence type="ECO:0000256" key="9">
    <source>
        <dbReference type="ARBA" id="ARBA00023004"/>
    </source>
</evidence>
<evidence type="ECO:0000256" key="10">
    <source>
        <dbReference type="ARBA" id="ARBA00023014"/>
    </source>
</evidence>
<dbReference type="CDD" id="cd02032">
    <property type="entry name" value="Bchl-like"/>
    <property type="match status" value="1"/>
</dbReference>
<evidence type="ECO:0000256" key="5">
    <source>
        <dbReference type="ARBA" id="ARBA00022741"/>
    </source>
</evidence>
<dbReference type="SUPFAM" id="SSF52540">
    <property type="entry name" value="P-loop containing nucleoside triphosphate hydrolases"/>
    <property type="match status" value="1"/>
</dbReference>
<comment type="catalytic activity">
    <reaction evidence="12">
        <text>chlorophyllide a + oxidized 2[4Fe-4S]-[ferredoxin] + 2 ADP + 2 phosphate = protochlorophyllide a + reduced 2[4Fe-4S]-[ferredoxin] + 2 ATP + 2 H2O</text>
        <dbReference type="Rhea" id="RHEA:28202"/>
        <dbReference type="Rhea" id="RHEA-COMP:10002"/>
        <dbReference type="Rhea" id="RHEA-COMP:10004"/>
        <dbReference type="ChEBI" id="CHEBI:15377"/>
        <dbReference type="ChEBI" id="CHEBI:30616"/>
        <dbReference type="ChEBI" id="CHEBI:33722"/>
        <dbReference type="ChEBI" id="CHEBI:33723"/>
        <dbReference type="ChEBI" id="CHEBI:43474"/>
        <dbReference type="ChEBI" id="CHEBI:83348"/>
        <dbReference type="ChEBI" id="CHEBI:83350"/>
        <dbReference type="ChEBI" id="CHEBI:456216"/>
        <dbReference type="EC" id="1.3.7.7"/>
    </reaction>
</comment>
<evidence type="ECO:0000256" key="2">
    <source>
        <dbReference type="ARBA" id="ARBA00022485"/>
    </source>
</evidence>
<dbReference type="GO" id="GO:0016730">
    <property type="term" value="F:oxidoreductase activity, acting on iron-sulfur proteins as donors"/>
    <property type="evidence" value="ECO:0007669"/>
    <property type="project" value="InterPro"/>
</dbReference>
<keyword evidence="7 12" id="KW-0460">Magnesium</keyword>
<dbReference type="HAMAP" id="MF_00355">
    <property type="entry name" value="ChlL_BchL"/>
    <property type="match status" value="1"/>
</dbReference>
<keyword evidence="2 12" id="KW-0004">4Fe-4S</keyword>
<organism evidence="14">
    <name type="scientific">Derbesia sp. WEST4838</name>
    <dbReference type="NCBI Taxonomy" id="1847751"/>
    <lineage>
        <taxon>Eukaryota</taxon>
        <taxon>Viridiplantae</taxon>
        <taxon>Chlorophyta</taxon>
        <taxon>core chlorophytes</taxon>
        <taxon>Ulvophyceae</taxon>
        <taxon>TCBD clade</taxon>
        <taxon>Bryopsidales</taxon>
        <taxon>Bryopsidineae</taxon>
        <taxon>Derbesiaceae</taxon>
        <taxon>Derbesia</taxon>
    </lineage>
</organism>
<geneLocation type="chloroplast" evidence="14"/>
<proteinExistence type="inferred from homology"/>
<evidence type="ECO:0000256" key="7">
    <source>
        <dbReference type="ARBA" id="ARBA00022842"/>
    </source>
</evidence>
<dbReference type="UniPathway" id="UPA00670"/>
<dbReference type="GO" id="GO:0016636">
    <property type="term" value="F:oxidoreductase activity, acting on the CH-CH group of donors, iron-sulfur protein as acceptor"/>
    <property type="evidence" value="ECO:0007669"/>
    <property type="project" value="UniProtKB-UniRule"/>
</dbReference>
<feature type="binding site" evidence="12">
    <location>
        <begin position="180"/>
        <end position="181"/>
    </location>
    <ligand>
        <name>ATP</name>
        <dbReference type="ChEBI" id="CHEBI:30616"/>
    </ligand>
</feature>
<dbReference type="PROSITE" id="PS51026">
    <property type="entry name" value="NIFH_FRXC_3"/>
    <property type="match status" value="1"/>
</dbReference>
<evidence type="ECO:0000313" key="14">
    <source>
        <dbReference type="EMBL" id="AOP19204.1"/>
    </source>
</evidence>
<evidence type="ECO:0000256" key="12">
    <source>
        <dbReference type="HAMAP-Rule" id="MF_00355"/>
    </source>
</evidence>
<dbReference type="InterPro" id="IPR005971">
    <property type="entry name" value="Protochlorophyllide_ATP-bd"/>
</dbReference>
<dbReference type="PANTHER" id="PTHR42864">
    <property type="entry name" value="LIGHT-INDEPENDENT PROTOCHLOROPHYLLIDE REDUCTASE IRON-SULFUR ATP-BINDING PROTEIN"/>
    <property type="match status" value="1"/>
</dbReference>
<evidence type="ECO:0000256" key="8">
    <source>
        <dbReference type="ARBA" id="ARBA00023002"/>
    </source>
</evidence>
<dbReference type="EC" id="1.3.7.7" evidence="12"/>
<dbReference type="GO" id="GO:0019685">
    <property type="term" value="P:photosynthesis, dark reaction"/>
    <property type="evidence" value="ECO:0007669"/>
    <property type="project" value="InterPro"/>
</dbReference>
<keyword evidence="9 12" id="KW-0408">Iron</keyword>
<keyword evidence="8 12" id="KW-0560">Oxidoreductase</keyword>
<dbReference type="Pfam" id="PF00142">
    <property type="entry name" value="Fer4_NifH"/>
    <property type="match status" value="1"/>
</dbReference>
<dbReference type="InterPro" id="IPR030655">
    <property type="entry name" value="NifH/chlL_CS"/>
</dbReference>
<keyword evidence="4 12" id="KW-0479">Metal-binding</keyword>
<dbReference type="EMBL" id="KX808497">
    <property type="protein sequence ID" value="AOP19204.1"/>
    <property type="molecule type" value="Genomic_DNA"/>
</dbReference>
<dbReference type="PROSITE" id="PS00692">
    <property type="entry name" value="NIFH_FRXC_2"/>
    <property type="match status" value="1"/>
</dbReference>
<comment type="caution">
    <text evidence="12">Lacks conserved residue(s) required for the propagation of feature annotation.</text>
</comment>
<dbReference type="GO" id="GO:0005524">
    <property type="term" value="F:ATP binding"/>
    <property type="evidence" value="ECO:0007669"/>
    <property type="project" value="UniProtKB-UniRule"/>
</dbReference>
<evidence type="ECO:0000256" key="3">
    <source>
        <dbReference type="ARBA" id="ARBA00022531"/>
    </source>
</evidence>
<dbReference type="AlphaFoldDB" id="A0A1C9JBI0"/>
<dbReference type="GO" id="GO:0036068">
    <property type="term" value="P:light-independent chlorophyll biosynthetic process"/>
    <property type="evidence" value="ECO:0007669"/>
    <property type="project" value="UniProtKB-UniRule"/>
</dbReference>
<evidence type="ECO:0000256" key="13">
    <source>
        <dbReference type="RuleBase" id="RU003688"/>
    </source>
</evidence>
<keyword evidence="5 12" id="KW-0547">Nucleotide-binding</keyword>
<reference evidence="14" key="1">
    <citation type="journal article" date="2016" name="Genome Biol. Evol.">
        <title>Evolutionary Dynamics of Chloroplast Genomes in Low Light: A Case Study of the Endolithic Green Alga Ostreobium quekettii.</title>
        <authorList>
            <person name="R Marcelino V."/>
            <person name="Cremen M.C."/>
            <person name="Jackson C.J."/>
            <person name="Larkum A.A."/>
            <person name="Verbruggen H."/>
        </authorList>
    </citation>
    <scope>NUCLEOTIDE SEQUENCE</scope>
</reference>
<dbReference type="GO" id="GO:0051539">
    <property type="term" value="F:4 iron, 4 sulfur cluster binding"/>
    <property type="evidence" value="ECO:0007669"/>
    <property type="project" value="UniProtKB-UniRule"/>
</dbReference>
<comment type="subunit">
    <text evidence="12">Homodimer. Protochlorophyllide reductase is composed of three subunits; ChlL, ChlN and ChlB.</text>
</comment>
<evidence type="ECO:0000256" key="11">
    <source>
        <dbReference type="ARBA" id="ARBA00023171"/>
    </source>
</evidence>
<dbReference type="Gene3D" id="3.40.50.300">
    <property type="entry name" value="P-loop containing nucleotide triphosphate hydrolases"/>
    <property type="match status" value="1"/>
</dbReference>
<dbReference type="PIRSF" id="PIRSF000363">
    <property type="entry name" value="Nitrogenase_iron"/>
    <property type="match status" value="1"/>
</dbReference>
<dbReference type="GO" id="GO:0046872">
    <property type="term" value="F:metal ion binding"/>
    <property type="evidence" value="ECO:0007669"/>
    <property type="project" value="UniProtKB-KW"/>
</dbReference>
<comment type="pathway">
    <text evidence="12">Porphyrin-containing compound metabolism; chlorophyll biosynthesis (light-independent).</text>
</comment>
<dbReference type="PANTHER" id="PTHR42864:SF2">
    <property type="entry name" value="LIGHT-INDEPENDENT PROTOCHLOROPHYLLIDE REDUCTASE IRON-SULFUR ATP-BINDING PROTEIN"/>
    <property type="match status" value="1"/>
</dbReference>
<feature type="binding site" evidence="12">
    <location>
        <begin position="10"/>
        <end position="15"/>
    </location>
    <ligand>
        <name>ATP</name>
        <dbReference type="ChEBI" id="CHEBI:30616"/>
    </ligand>
</feature>
<comment type="subcellular location">
    <subcellularLocation>
        <location evidence="12">Plastid</location>
        <location evidence="12">Chloroplast</location>
    </subcellularLocation>
</comment>
<comment type="cofactor">
    <cofactor evidence="12">
        <name>[4Fe-4S] cluster</name>
        <dbReference type="ChEBI" id="CHEBI:49883"/>
    </cofactor>
    <text evidence="12">Binds 1 [4Fe-4S] cluster per dimer.</text>
</comment>
<sequence length="286" mass="31610">MKLSVYGKGGIGKSTISCNLSIALARRGKKVLQIGCDPKHDSTFTLTGFLIPTIINTLQSKDYHYEDIWPEDIIYEGYSTVNCVEAGGPPAGAGCGGYVVGETVKLLKELNAFYEYDIILFDVLGDVVCGGFAAPLNYSDYCLIITDNGFDALFAANRITASVREKAKTHPLRLAGLIGNRTQTRDLIDKYVSACPMPILEILPLIEDIRISRVQGKTLFELAESNSSLYNICQFYLNIADHLLSMPEGVIPKELEDQKLFKLLSDFYLNPTNDNTNESNLDFLLI</sequence>
<evidence type="ECO:0000256" key="6">
    <source>
        <dbReference type="ARBA" id="ARBA00022840"/>
    </source>
</evidence>
<feature type="binding site" evidence="12">
    <location>
        <position position="129"/>
    </location>
    <ligand>
        <name>[4Fe-4S] cluster</name>
        <dbReference type="ChEBI" id="CHEBI:49883"/>
        <note>ligand shared between dimeric partners</note>
    </ligand>
</feature>
<dbReference type="PRINTS" id="PR00091">
    <property type="entry name" value="NITROGNASEII"/>
</dbReference>
<keyword evidence="11 12" id="KW-0149">Chlorophyll biosynthesis</keyword>
<feature type="binding site" evidence="12">
    <location>
        <position position="14"/>
    </location>
    <ligand>
        <name>Mg(2+)</name>
        <dbReference type="ChEBI" id="CHEBI:18420"/>
    </ligand>
</feature>
<evidence type="ECO:0000256" key="4">
    <source>
        <dbReference type="ARBA" id="ARBA00022723"/>
    </source>
</evidence>
<dbReference type="GO" id="GO:0009507">
    <property type="term" value="C:chloroplast"/>
    <property type="evidence" value="ECO:0007669"/>
    <property type="project" value="UniProtKB-SubCell"/>
</dbReference>
<gene>
    <name evidence="12 14" type="primary">chlL</name>
</gene>
<keyword evidence="14" id="KW-0934">Plastid</keyword>
<name>A0A1C9JBI0_9CHLO</name>
<keyword evidence="10 12" id="KW-0411">Iron-sulfur</keyword>
<reference evidence="14" key="2">
    <citation type="submission" date="2016-08" db="EMBL/GenBank/DDBJ databases">
        <authorList>
            <person name="Seilhamer J.J."/>
        </authorList>
    </citation>
    <scope>NUCLEOTIDE SEQUENCE</scope>
</reference>
<feature type="binding site" evidence="12">
    <location>
        <position position="95"/>
    </location>
    <ligand>
        <name>[4Fe-4S] cluster</name>
        <dbReference type="ChEBI" id="CHEBI:49883"/>
        <note>ligand shared between dimeric partners</note>
    </ligand>
</feature>
<feature type="binding site" evidence="12">
    <location>
        <position position="39"/>
    </location>
    <ligand>
        <name>ATP</name>
        <dbReference type="ChEBI" id="CHEBI:30616"/>
    </ligand>
</feature>
<evidence type="ECO:0000256" key="1">
    <source>
        <dbReference type="ARBA" id="ARBA00005504"/>
    </source>
</evidence>
<comment type="function">
    <text evidence="12">Component of the dark-operative protochlorophyllide reductase (DPOR) that uses Mg-ATP and reduced ferredoxin to reduce ring D of protochlorophyllide (Pchlide) to form chlorophyllide a (Chlide). This reaction is light-independent. The L component serves as a unique electron donor to the NB-component of the complex, and binds Mg-ATP.</text>
</comment>